<dbReference type="PANTHER" id="PTHR32063:SF77">
    <property type="entry name" value="ACR FAMILY TRANSPORT PROTEIN"/>
    <property type="match status" value="1"/>
</dbReference>
<evidence type="ECO:0000256" key="1">
    <source>
        <dbReference type="SAM" id="Phobius"/>
    </source>
</evidence>
<dbReference type="Gene3D" id="3.30.70.1430">
    <property type="entry name" value="Multidrug efflux transporter AcrB pore domain"/>
    <property type="match status" value="2"/>
</dbReference>
<dbReference type="Gene3D" id="3.30.70.1440">
    <property type="entry name" value="Multidrug efflux transporter AcrB pore domain"/>
    <property type="match status" value="1"/>
</dbReference>
<dbReference type="InterPro" id="IPR027463">
    <property type="entry name" value="AcrB_DN_DC_subdom"/>
</dbReference>
<comment type="caution">
    <text evidence="2">The sequence shown here is derived from an EMBL/GenBank/DDBJ whole genome shotgun (WGS) entry which is preliminary data.</text>
</comment>
<feature type="transmembrane region" description="Helical" evidence="1">
    <location>
        <begin position="428"/>
        <end position="448"/>
    </location>
</feature>
<evidence type="ECO:0000313" key="2">
    <source>
        <dbReference type="EMBL" id="OBX59176.1"/>
    </source>
</evidence>
<keyword evidence="1" id="KW-0472">Membrane</keyword>
<feature type="transmembrane region" description="Helical" evidence="1">
    <location>
        <begin position="842"/>
        <end position="865"/>
    </location>
</feature>
<name>A0A1B8PVF6_MORLA</name>
<dbReference type="AlphaFoldDB" id="A0A1B8PVF6"/>
<sequence length="1015" mass="108088">MNFSAYSIKNPLVAILLFTLFTLGGLLAFNNMKIQQFPDIDVPAVIVTVAYSGASPAQLETDVAKKIENKITSISGVKHIRSTLQTGVATVHTEFVLEKDLSEAVDDVRSALDEISSDLPAAAEEPIITKVSTAGFPVAGYSVASDNMSEAELSWFVDDTLNKRLSNVAGVGTMSRVGGIERQIIVAPDVAKLNGWGLPIGNLSNQITASQTDATGGTAKIGGGMQTIRVLGAARSVEELAHIQVVTPAGGVPLGQLASIHDAHADRSSVAKLDGQTVVAVNFTRSRGASEVDMVKGIDDELAKLAQEIPHIRVQKIYDNAQPVFEDYNASMKMLIEGCILAVVVVWLFLRNWRATLVAAAALPLSIIPTFLAMYVFDFSLNIISLLALSLVIGVLVDDAIVEVENIMRHLHMGKTPYEAAMEAADEIGLAVVATTFTLIAVFLPTAFMSGVVGQFFKQFGWTAAISVFISLLVARLVTPMMAAYILKPEQPKTETTSKTMTAYLKLVSWTLKHRFITLGATIVLFIGSLAMAGLLSGEFVPADDSDQTQLTLELTPDAVLNDTTVIADMTAERIRHIDGVQSVFVSVGTAGGGADSRNASAGAENNATLNVVLAPRGERPPKTEIEHAISDVIKGVPSARFTVGMSAGGDTGYGFSLRSDNPRLLEEAVDKVMAEIRGLPSVSSVSSNKPLPKPELAVIPDPMRMADKGVTTQSLADTLRIATQGDYEQALSKLSLDTRQIPIVVRLPDSVRADPVALSGLYVPSSTNNAVKLSEVADIDFTTGEAEIRRLNRERSIKITVQSEQELGEVVSAVKGLPSLTNLPDGVSAMDEGQADSMAELFTGFVIAMGVGIFCIFGVLVLLFHKVLQPFTILMALPLSIGGALIGLVVTGSSLSISSMIGFIMLMGIATKNSILLVDYAIIAEQQGKSRLDAILDACRKRARPIIMTTIAMGAGMLPLVFGWGGVDSTFRRPMAVAVLGGLITSTFLSLVVIPVVYTLMDDVGRWFKKSKIA</sequence>
<proteinExistence type="predicted"/>
<dbReference type="PANTHER" id="PTHR32063">
    <property type="match status" value="1"/>
</dbReference>
<feature type="transmembrane region" description="Helical" evidence="1">
    <location>
        <begin position="383"/>
        <end position="407"/>
    </location>
</feature>
<dbReference type="SUPFAM" id="SSF82866">
    <property type="entry name" value="Multidrug efflux transporter AcrB transmembrane domain"/>
    <property type="match status" value="2"/>
</dbReference>
<dbReference type="Proteomes" id="UP000092607">
    <property type="component" value="Unassembled WGS sequence"/>
</dbReference>
<feature type="transmembrane region" description="Helical" evidence="1">
    <location>
        <begin position="977"/>
        <end position="1002"/>
    </location>
</feature>
<dbReference type="SUPFAM" id="SSF82714">
    <property type="entry name" value="Multidrug efflux transporter AcrB TolC docking domain, DN and DC subdomains"/>
    <property type="match status" value="2"/>
</dbReference>
<feature type="transmembrane region" description="Helical" evidence="1">
    <location>
        <begin position="330"/>
        <end position="350"/>
    </location>
</feature>
<dbReference type="Pfam" id="PF00873">
    <property type="entry name" value="ACR_tran"/>
    <property type="match status" value="1"/>
</dbReference>
<dbReference type="Gene3D" id="3.30.70.1320">
    <property type="entry name" value="Multidrug efflux transporter AcrB pore domain like"/>
    <property type="match status" value="1"/>
</dbReference>
<dbReference type="GO" id="GO:0005886">
    <property type="term" value="C:plasma membrane"/>
    <property type="evidence" value="ECO:0007669"/>
    <property type="project" value="TreeGrafter"/>
</dbReference>
<feature type="transmembrane region" description="Helical" evidence="1">
    <location>
        <begin position="944"/>
        <end position="965"/>
    </location>
</feature>
<keyword evidence="1" id="KW-1133">Transmembrane helix</keyword>
<dbReference type="GO" id="GO:0042910">
    <property type="term" value="F:xenobiotic transmembrane transporter activity"/>
    <property type="evidence" value="ECO:0007669"/>
    <property type="project" value="TreeGrafter"/>
</dbReference>
<keyword evidence="1" id="KW-0812">Transmembrane</keyword>
<dbReference type="SUPFAM" id="SSF82693">
    <property type="entry name" value="Multidrug efflux transporter AcrB pore domain, PN1, PN2, PC1 and PC2 subdomains"/>
    <property type="match status" value="3"/>
</dbReference>
<dbReference type="InterPro" id="IPR001036">
    <property type="entry name" value="Acrflvin-R"/>
</dbReference>
<organism evidence="2 3">
    <name type="scientific">Moraxella lacunata</name>
    <dbReference type="NCBI Taxonomy" id="477"/>
    <lineage>
        <taxon>Bacteria</taxon>
        <taxon>Pseudomonadati</taxon>
        <taxon>Pseudomonadota</taxon>
        <taxon>Gammaproteobacteria</taxon>
        <taxon>Moraxellales</taxon>
        <taxon>Moraxellaceae</taxon>
        <taxon>Moraxella</taxon>
    </lineage>
</organism>
<feature type="transmembrane region" description="Helical" evidence="1">
    <location>
        <begin position="516"/>
        <end position="536"/>
    </location>
</feature>
<dbReference type="OrthoDB" id="9757904at2"/>
<feature type="transmembrane region" description="Helical" evidence="1">
    <location>
        <begin position="357"/>
        <end position="377"/>
    </location>
</feature>
<dbReference type="EMBL" id="LZMS01000117">
    <property type="protein sequence ID" value="OBX59176.1"/>
    <property type="molecule type" value="Genomic_DNA"/>
</dbReference>
<dbReference type="PRINTS" id="PR00702">
    <property type="entry name" value="ACRIFLAVINRP"/>
</dbReference>
<gene>
    <name evidence="2" type="ORF">A9309_11800</name>
</gene>
<evidence type="ECO:0000313" key="3">
    <source>
        <dbReference type="Proteomes" id="UP000092607"/>
    </source>
</evidence>
<feature type="transmembrane region" description="Helical" evidence="1">
    <location>
        <begin position="898"/>
        <end position="923"/>
    </location>
</feature>
<reference evidence="2 3" key="1">
    <citation type="submission" date="2016-06" db="EMBL/GenBank/DDBJ databases">
        <title>Draft genome of Moraxella lacunata CCUG 57757A.</title>
        <authorList>
            <person name="Salva-Serra F."/>
            <person name="Engstrom-Jakobsson H."/>
            <person name="Thorell K."/>
            <person name="Gonzales-Siles L."/>
            <person name="Karlsson R."/>
            <person name="Boulund F."/>
            <person name="Engstrand L."/>
            <person name="Kristiansson E."/>
            <person name="Moore E."/>
        </authorList>
    </citation>
    <scope>NUCLEOTIDE SEQUENCE [LARGE SCALE GENOMIC DNA]</scope>
    <source>
        <strain evidence="2 3">CCUG 57757A</strain>
    </source>
</reference>
<dbReference type="RefSeq" id="WP_065256703.1">
    <property type="nucleotide sequence ID" value="NZ_JARDJM010000031.1"/>
</dbReference>
<feature type="transmembrane region" description="Helical" evidence="1">
    <location>
        <begin position="460"/>
        <end position="478"/>
    </location>
</feature>
<dbReference type="Gene3D" id="1.20.1640.10">
    <property type="entry name" value="Multidrug efflux transporter AcrB transmembrane domain"/>
    <property type="match status" value="2"/>
</dbReference>
<protein>
    <submittedName>
        <fullName evidence="2">RND transporter</fullName>
    </submittedName>
</protein>
<feature type="transmembrane region" description="Helical" evidence="1">
    <location>
        <begin position="872"/>
        <end position="892"/>
    </location>
</feature>
<dbReference type="Gene3D" id="3.30.2090.10">
    <property type="entry name" value="Multidrug efflux transporter AcrB TolC docking domain, DN and DC subdomains"/>
    <property type="match status" value="2"/>
</dbReference>
<accession>A0A1B8PVF6</accession>